<dbReference type="Proteomes" id="UP000321839">
    <property type="component" value="Unassembled WGS sequence"/>
</dbReference>
<accession>A0AB34AKW1</accession>
<organism evidence="1 2">
    <name type="scientific">Staphylococcus ureilyticus</name>
    <name type="common">Staphylococcus cohnii subsp. urealyticus</name>
    <dbReference type="NCBI Taxonomy" id="94138"/>
    <lineage>
        <taxon>Bacteria</taxon>
        <taxon>Bacillati</taxon>
        <taxon>Bacillota</taxon>
        <taxon>Bacilli</taxon>
        <taxon>Bacillales</taxon>
        <taxon>Staphylococcaceae</taxon>
        <taxon>Staphylococcus</taxon>
        <taxon>Staphylococcus cohnii species complex</taxon>
    </lineage>
</organism>
<gene>
    <name evidence="1" type="ORF">SCO02_25510</name>
</gene>
<dbReference type="EMBL" id="BKAW01000027">
    <property type="protein sequence ID" value="GEQ04110.1"/>
    <property type="molecule type" value="Genomic_DNA"/>
</dbReference>
<evidence type="ECO:0000313" key="2">
    <source>
        <dbReference type="Proteomes" id="UP000321839"/>
    </source>
</evidence>
<comment type="caution">
    <text evidence="1">The sequence shown here is derived from an EMBL/GenBank/DDBJ whole genome shotgun (WGS) entry which is preliminary data.</text>
</comment>
<name>A0AB34AKW1_STAUR</name>
<reference evidence="1 2" key="1">
    <citation type="submission" date="2019-07" db="EMBL/GenBank/DDBJ databases">
        <title>Whole genome shotgun sequence of Staphylococcus cohnii subsp. urealyticus NBRC 109766.</title>
        <authorList>
            <person name="Hosoyama A."/>
            <person name="Uohara A."/>
            <person name="Ohji S."/>
            <person name="Ichikawa N."/>
        </authorList>
    </citation>
    <scope>NUCLEOTIDE SEQUENCE [LARGE SCALE GENOMIC DNA]</scope>
    <source>
        <strain evidence="1 2">NBRC 109766</strain>
    </source>
</reference>
<protein>
    <submittedName>
        <fullName evidence="1">Uncharacterized protein</fullName>
    </submittedName>
</protein>
<keyword evidence="2" id="KW-1185">Reference proteome</keyword>
<sequence length="53" mass="6365">MKQTRQWLEIILSRETVQSGVNIKLKYYNGKFFSYTKEYRGNSDVERGKMTKN</sequence>
<proteinExistence type="predicted"/>
<dbReference type="AlphaFoldDB" id="A0AB34AKW1"/>
<evidence type="ECO:0000313" key="1">
    <source>
        <dbReference type="EMBL" id="GEQ04110.1"/>
    </source>
</evidence>